<proteinExistence type="inferred from homology"/>
<name>A0A0C5W5A4_9GAMM</name>
<dbReference type="InterPro" id="IPR003439">
    <property type="entry name" value="ABC_transporter-like_ATP-bd"/>
</dbReference>
<dbReference type="PATRIC" id="fig|1445510.3.peg.5683"/>
<dbReference type="Gene3D" id="3.40.50.300">
    <property type="entry name" value="P-loop containing nucleotide triphosphate hydrolases"/>
    <property type="match status" value="2"/>
</dbReference>
<sequence>MIHIKDLSMYQGATRLLDHTSVQLHDGWKIALIGANGCGKSSFFSLLLNGLTADSGECSIPSVWRVAHMAQEISDSHRSALDYVLDGHTEYRRLEAVIHDDTQNPQTLSKALAAFDDIRGYECPSQAERLLSGLGFQPHQFSNPVNSFSGGWRIRLNLARALMVPSDLLLLDEPTNHLDMEACIWLEKWLNAYQGTLLFVSHDKEFINNVADHIVSFEAQTLQLYNGNYDTYEITKAQRLVQQQSAYEKQQQRIQEIQSFVTRFKAKASKARQAQSRVKELERMELIAPAHIDSPFNFHFREADKTSDPLIRIDNLNIGYQDTPILENINLMISPGDRIGLLGVNGAGKSTLIKFLAHELRKISGDEYRGQNLAVGYFAQHQLEALRADDSPLSHFRRLAPDTHQQELKNYLGGFGFQGDKVDAPISNFSGGEKARLSLATVSWYRPNLLLLDEPTNHLDLEMRHALTMALQSFQGAVVLISHDRYLLRNTVDQFWVVANGCVTSFDNELEDYYRNHSGNPKNEVVAEIRTENKSAADAQARKRREAAIRQQLSPIKKQIEKTEQQLNQYQQQNSELEQQLSDSKLYRDDQKATLIELLDQKKFLDNEIETLEQTWLSLHDELETLQQDLTKDPT</sequence>
<dbReference type="InterPro" id="IPR017871">
    <property type="entry name" value="ABC_transporter-like_CS"/>
</dbReference>
<dbReference type="InterPro" id="IPR003593">
    <property type="entry name" value="AAA+_ATPase"/>
</dbReference>
<dbReference type="GO" id="GO:0016887">
    <property type="term" value="F:ATP hydrolysis activity"/>
    <property type="evidence" value="ECO:0007669"/>
    <property type="project" value="InterPro"/>
</dbReference>
<evidence type="ECO:0000256" key="4">
    <source>
        <dbReference type="ARBA" id="ARBA00061571"/>
    </source>
</evidence>
<dbReference type="HOGENOM" id="CLU_000604_36_0_6"/>
<keyword evidence="2" id="KW-0547">Nucleotide-binding</keyword>
<dbReference type="GO" id="GO:0005524">
    <property type="term" value="F:ATP binding"/>
    <property type="evidence" value="ECO:0007669"/>
    <property type="project" value="UniProtKB-KW"/>
</dbReference>
<reference evidence="8 9" key="1">
    <citation type="submission" date="2014-01" db="EMBL/GenBank/DDBJ databases">
        <title>Full genme sequencing of cellulolytic bacterium Gynuella sunshinyii YC6258T gen. nov., sp. nov.</title>
        <authorList>
            <person name="Khan H."/>
            <person name="Chung E.J."/>
            <person name="Chung Y.R."/>
        </authorList>
    </citation>
    <scope>NUCLEOTIDE SEQUENCE [LARGE SCALE GENOMIC DNA]</scope>
    <source>
        <strain evidence="8 9">YC6258</strain>
    </source>
</reference>
<evidence type="ECO:0000313" key="9">
    <source>
        <dbReference type="Proteomes" id="UP000032266"/>
    </source>
</evidence>
<keyword evidence="1" id="KW-0677">Repeat</keyword>
<organism evidence="8 9">
    <name type="scientific">Gynuella sunshinyii YC6258</name>
    <dbReference type="NCBI Taxonomy" id="1445510"/>
    <lineage>
        <taxon>Bacteria</taxon>
        <taxon>Pseudomonadati</taxon>
        <taxon>Pseudomonadota</taxon>
        <taxon>Gammaproteobacteria</taxon>
        <taxon>Oceanospirillales</taxon>
        <taxon>Saccharospirillaceae</taxon>
        <taxon>Gynuella</taxon>
    </lineage>
</organism>
<dbReference type="SUPFAM" id="SSF52540">
    <property type="entry name" value="P-loop containing nucleoside triphosphate hydrolases"/>
    <property type="match status" value="2"/>
</dbReference>
<dbReference type="FunFam" id="3.40.50.300:FF:000011">
    <property type="entry name" value="Putative ABC transporter ATP-binding component"/>
    <property type="match status" value="1"/>
</dbReference>
<dbReference type="EMBL" id="CP007142">
    <property type="protein sequence ID" value="AJQ97754.1"/>
    <property type="molecule type" value="Genomic_DNA"/>
</dbReference>
<keyword evidence="3" id="KW-0067">ATP-binding</keyword>
<dbReference type="Proteomes" id="UP000032266">
    <property type="component" value="Chromosome"/>
</dbReference>
<feature type="coiled-coil region" evidence="6">
    <location>
        <begin position="553"/>
        <end position="629"/>
    </location>
</feature>
<dbReference type="Pfam" id="PF12848">
    <property type="entry name" value="ABC_tran_Xtn"/>
    <property type="match status" value="1"/>
</dbReference>
<comment type="similarity">
    <text evidence="4">Belongs to the ABC transporter superfamily. ABCF family. YheS subfamily.</text>
</comment>
<evidence type="ECO:0000256" key="2">
    <source>
        <dbReference type="ARBA" id="ARBA00022741"/>
    </source>
</evidence>
<dbReference type="FunFam" id="3.40.50.300:FF:002053">
    <property type="entry name" value="ABC transporter ATP-binding protein"/>
    <property type="match status" value="1"/>
</dbReference>
<evidence type="ECO:0000256" key="5">
    <source>
        <dbReference type="ARBA" id="ARBA00069073"/>
    </source>
</evidence>
<dbReference type="OrthoDB" id="9776369at2"/>
<dbReference type="PANTHER" id="PTHR19211">
    <property type="entry name" value="ATP-BINDING TRANSPORT PROTEIN-RELATED"/>
    <property type="match status" value="1"/>
</dbReference>
<feature type="domain" description="ABC transporter" evidence="7">
    <location>
        <begin position="2"/>
        <end position="244"/>
    </location>
</feature>
<evidence type="ECO:0000259" key="7">
    <source>
        <dbReference type="PROSITE" id="PS50893"/>
    </source>
</evidence>
<dbReference type="KEGG" id="gsn:YC6258_05726"/>
<evidence type="ECO:0000256" key="3">
    <source>
        <dbReference type="ARBA" id="ARBA00022840"/>
    </source>
</evidence>
<dbReference type="RefSeq" id="WP_044619412.1">
    <property type="nucleotide sequence ID" value="NZ_CP007142.1"/>
</dbReference>
<evidence type="ECO:0000256" key="1">
    <source>
        <dbReference type="ARBA" id="ARBA00022737"/>
    </source>
</evidence>
<dbReference type="STRING" id="1445510.YC6258_05726"/>
<dbReference type="PROSITE" id="PS00211">
    <property type="entry name" value="ABC_TRANSPORTER_1"/>
    <property type="match status" value="1"/>
</dbReference>
<dbReference type="PROSITE" id="PS50893">
    <property type="entry name" value="ABC_TRANSPORTER_2"/>
    <property type="match status" value="2"/>
</dbReference>
<keyword evidence="9" id="KW-1185">Reference proteome</keyword>
<protein>
    <recommendedName>
        <fullName evidence="5">Probable ATP-binding protein YheS</fullName>
    </recommendedName>
</protein>
<dbReference type="CDD" id="cd03221">
    <property type="entry name" value="ABCF_EF-3"/>
    <property type="match status" value="2"/>
</dbReference>
<dbReference type="AlphaFoldDB" id="A0A0C5W5A4"/>
<dbReference type="InterPro" id="IPR032781">
    <property type="entry name" value="ABC_tran_Xtn"/>
</dbReference>
<evidence type="ECO:0000313" key="8">
    <source>
        <dbReference type="EMBL" id="AJQ97754.1"/>
    </source>
</evidence>
<feature type="domain" description="ABC transporter" evidence="7">
    <location>
        <begin position="311"/>
        <end position="525"/>
    </location>
</feature>
<accession>A0A0C5W5A4</accession>
<gene>
    <name evidence="8" type="ORF">YC6258_05726</name>
</gene>
<dbReference type="SMART" id="SM00382">
    <property type="entry name" value="AAA"/>
    <property type="match status" value="2"/>
</dbReference>
<evidence type="ECO:0000256" key="6">
    <source>
        <dbReference type="SAM" id="Coils"/>
    </source>
</evidence>
<dbReference type="Pfam" id="PF00005">
    <property type="entry name" value="ABC_tran"/>
    <property type="match status" value="2"/>
</dbReference>
<dbReference type="InterPro" id="IPR050611">
    <property type="entry name" value="ABCF"/>
</dbReference>
<keyword evidence="6" id="KW-0175">Coiled coil</keyword>
<dbReference type="PANTHER" id="PTHR19211:SF14">
    <property type="entry name" value="ATP-BINDING CASSETTE SUB-FAMILY F MEMBER 1"/>
    <property type="match status" value="1"/>
</dbReference>
<dbReference type="InterPro" id="IPR027417">
    <property type="entry name" value="P-loop_NTPase"/>
</dbReference>